<keyword evidence="4" id="KW-1185">Reference proteome</keyword>
<sequence>MKLLPSLCLLAFVGCATAPAPKTLRLSENGGAHAHGPGQDVEPVRVETRAGTFLVNPLHAEDFAKALAGEPTPTRFYAGTDL</sequence>
<reference evidence="4" key="1">
    <citation type="submission" date="2016-10" db="EMBL/GenBank/DDBJ databases">
        <authorList>
            <person name="Varghese N."/>
            <person name="Submissions S."/>
        </authorList>
    </citation>
    <scope>NUCLEOTIDE SEQUENCE [LARGE SCALE GENOMIC DNA]</scope>
    <source>
        <strain evidence="4">DSM 17044</strain>
    </source>
</reference>
<feature type="signal peptide" evidence="2">
    <location>
        <begin position="1"/>
        <end position="18"/>
    </location>
</feature>
<dbReference type="RefSeq" id="WP_075004770.1">
    <property type="nucleotide sequence ID" value="NZ_FOAP01000001.1"/>
</dbReference>
<dbReference type="PROSITE" id="PS51257">
    <property type="entry name" value="PROKAR_LIPOPROTEIN"/>
    <property type="match status" value="1"/>
</dbReference>
<feature type="chain" id="PRO_5010340118" evidence="2">
    <location>
        <begin position="19"/>
        <end position="82"/>
    </location>
</feature>
<accession>A0A1H7GWE8</accession>
<organism evidence="3 4">
    <name type="scientific">Stigmatella aurantiaca</name>
    <dbReference type="NCBI Taxonomy" id="41"/>
    <lineage>
        <taxon>Bacteria</taxon>
        <taxon>Pseudomonadati</taxon>
        <taxon>Myxococcota</taxon>
        <taxon>Myxococcia</taxon>
        <taxon>Myxococcales</taxon>
        <taxon>Cystobacterineae</taxon>
        <taxon>Archangiaceae</taxon>
        <taxon>Stigmatella</taxon>
    </lineage>
</organism>
<proteinExistence type="predicted"/>
<protein>
    <submittedName>
        <fullName evidence="3">Uncharacterized protein</fullName>
    </submittedName>
</protein>
<feature type="region of interest" description="Disordered" evidence="1">
    <location>
        <begin position="24"/>
        <end position="43"/>
    </location>
</feature>
<evidence type="ECO:0000256" key="1">
    <source>
        <dbReference type="SAM" id="MobiDB-lite"/>
    </source>
</evidence>
<evidence type="ECO:0000313" key="3">
    <source>
        <dbReference type="EMBL" id="SEK42476.1"/>
    </source>
</evidence>
<dbReference type="EMBL" id="FOAP01000001">
    <property type="protein sequence ID" value="SEK42476.1"/>
    <property type="molecule type" value="Genomic_DNA"/>
</dbReference>
<gene>
    <name evidence="3" type="ORF">SAMN05444354_101543</name>
</gene>
<dbReference type="OrthoDB" id="5383239at2"/>
<dbReference type="Proteomes" id="UP000182719">
    <property type="component" value="Unassembled WGS sequence"/>
</dbReference>
<evidence type="ECO:0000256" key="2">
    <source>
        <dbReference type="SAM" id="SignalP"/>
    </source>
</evidence>
<keyword evidence="2" id="KW-0732">Signal</keyword>
<dbReference type="AlphaFoldDB" id="A0A1H7GWE8"/>
<evidence type="ECO:0000313" key="4">
    <source>
        <dbReference type="Proteomes" id="UP000182719"/>
    </source>
</evidence>
<name>A0A1H7GWE8_STIAU</name>